<reference evidence="3" key="1">
    <citation type="submission" date="2016-10" db="EMBL/GenBank/DDBJ databases">
        <authorList>
            <person name="Varghese N."/>
            <person name="Submissions S."/>
        </authorList>
    </citation>
    <scope>NUCLEOTIDE SEQUENCE [LARGE SCALE GENOMIC DNA]</scope>
    <source>
        <strain evidence="3">CGMCC 4.3530</strain>
    </source>
</reference>
<feature type="domain" description="Carboxymuconolactone decarboxylase-like" evidence="1">
    <location>
        <begin position="13"/>
        <end position="93"/>
    </location>
</feature>
<keyword evidence="3" id="KW-1185">Reference proteome</keyword>
<dbReference type="Gene3D" id="1.20.1290.10">
    <property type="entry name" value="AhpD-like"/>
    <property type="match status" value="1"/>
</dbReference>
<dbReference type="AlphaFoldDB" id="A0A1H2YLQ1"/>
<keyword evidence="2" id="KW-0560">Oxidoreductase</keyword>
<evidence type="ECO:0000259" key="1">
    <source>
        <dbReference type="Pfam" id="PF02627"/>
    </source>
</evidence>
<dbReference type="PANTHER" id="PTHR34846">
    <property type="entry name" value="4-CARBOXYMUCONOLACTONE DECARBOXYLASE FAMILY PROTEIN (AFU_ORTHOLOGUE AFUA_6G11590)"/>
    <property type="match status" value="1"/>
</dbReference>
<dbReference type="SUPFAM" id="SSF69118">
    <property type="entry name" value="AhpD-like"/>
    <property type="match status" value="1"/>
</dbReference>
<dbReference type="NCBIfam" id="TIGR00778">
    <property type="entry name" value="ahpD_dom"/>
    <property type="match status" value="1"/>
</dbReference>
<dbReference type="InterPro" id="IPR029032">
    <property type="entry name" value="AhpD-like"/>
</dbReference>
<dbReference type="STRING" id="418495.SAMN05216215_100776"/>
<sequence length="145" mass="16386">MARLNLGEVAPEPYKGFKEADAALRKGPLDDKVRELVKVRVSQINGCVFCVDMHGREARRIGETEDRLLQLAVWQESELYDERERAALGYAEAATRREHIGDDQWEALRKAFPDEAELGHLVAQVALINALNLIGVPLQMKPPRR</sequence>
<name>A0A1H2YLQ1_9PSEU</name>
<dbReference type="Pfam" id="PF02627">
    <property type="entry name" value="CMD"/>
    <property type="match status" value="1"/>
</dbReference>
<evidence type="ECO:0000313" key="3">
    <source>
        <dbReference type="Proteomes" id="UP000199529"/>
    </source>
</evidence>
<proteinExistence type="predicted"/>
<dbReference type="RefSeq" id="WP_093263926.1">
    <property type="nucleotide sequence ID" value="NZ_FNOK01000007.1"/>
</dbReference>
<organism evidence="2 3">
    <name type="scientific">Saccharopolyspora shandongensis</name>
    <dbReference type="NCBI Taxonomy" id="418495"/>
    <lineage>
        <taxon>Bacteria</taxon>
        <taxon>Bacillati</taxon>
        <taxon>Actinomycetota</taxon>
        <taxon>Actinomycetes</taxon>
        <taxon>Pseudonocardiales</taxon>
        <taxon>Pseudonocardiaceae</taxon>
        <taxon>Saccharopolyspora</taxon>
    </lineage>
</organism>
<accession>A0A1H2YLQ1</accession>
<dbReference type="InterPro" id="IPR004675">
    <property type="entry name" value="AhpD_core"/>
</dbReference>
<dbReference type="InterPro" id="IPR003779">
    <property type="entry name" value="CMD-like"/>
</dbReference>
<gene>
    <name evidence="2" type="ORF">SAMN05216215_100776</name>
</gene>
<evidence type="ECO:0000313" key="2">
    <source>
        <dbReference type="EMBL" id="SDX05925.1"/>
    </source>
</evidence>
<keyword evidence="2" id="KW-0575">Peroxidase</keyword>
<dbReference type="OrthoDB" id="5185109at2"/>
<dbReference type="EMBL" id="FNOK01000007">
    <property type="protein sequence ID" value="SDX05925.1"/>
    <property type="molecule type" value="Genomic_DNA"/>
</dbReference>
<dbReference type="Proteomes" id="UP000199529">
    <property type="component" value="Unassembled WGS sequence"/>
</dbReference>
<dbReference type="GO" id="GO:0051920">
    <property type="term" value="F:peroxiredoxin activity"/>
    <property type="evidence" value="ECO:0007669"/>
    <property type="project" value="InterPro"/>
</dbReference>
<protein>
    <submittedName>
        <fullName evidence="2">Alkylhydroperoxidase AhpD family core domain-containing protein</fullName>
    </submittedName>
</protein>
<dbReference type="PANTHER" id="PTHR34846:SF10">
    <property type="entry name" value="CYTOPLASMIC PROTEIN"/>
    <property type="match status" value="1"/>
</dbReference>